<protein>
    <submittedName>
        <fullName evidence="1">Uncharacterized protein</fullName>
    </submittedName>
</protein>
<dbReference type="Proteomes" id="UP000264541">
    <property type="component" value="Unassembled WGS sequence"/>
</dbReference>
<keyword evidence="2" id="KW-1185">Reference proteome</keyword>
<gene>
    <name evidence="1" type="ORF">D0469_07090</name>
</gene>
<dbReference type="OrthoDB" id="2888094at2"/>
<accession>A0A372LQ65</accession>
<dbReference type="EMBL" id="QVTE01000016">
    <property type="protein sequence ID" value="RFU70359.1"/>
    <property type="molecule type" value="Genomic_DNA"/>
</dbReference>
<evidence type="ECO:0000313" key="1">
    <source>
        <dbReference type="EMBL" id="RFU70359.1"/>
    </source>
</evidence>
<organism evidence="1 2">
    <name type="scientific">Peribacillus saganii</name>
    <dbReference type="NCBI Taxonomy" id="2303992"/>
    <lineage>
        <taxon>Bacteria</taxon>
        <taxon>Bacillati</taxon>
        <taxon>Bacillota</taxon>
        <taxon>Bacilli</taxon>
        <taxon>Bacillales</taxon>
        <taxon>Bacillaceae</taxon>
        <taxon>Peribacillus</taxon>
    </lineage>
</organism>
<dbReference type="RefSeq" id="WP_117325942.1">
    <property type="nucleotide sequence ID" value="NZ_QVTE01000016.1"/>
</dbReference>
<sequence length="72" mass="8315">MSSMVTIVAASSVKELNKKLDEIKREHETRNPERDVEVKVINPKPETVEFKDWEATSFTVGVELIKREEDEV</sequence>
<dbReference type="AlphaFoldDB" id="A0A372LQ65"/>
<name>A0A372LQ65_9BACI</name>
<proteinExistence type="predicted"/>
<evidence type="ECO:0000313" key="2">
    <source>
        <dbReference type="Proteomes" id="UP000264541"/>
    </source>
</evidence>
<comment type="caution">
    <text evidence="1">The sequence shown here is derived from an EMBL/GenBank/DDBJ whole genome shotgun (WGS) entry which is preliminary data.</text>
</comment>
<reference evidence="1 2" key="1">
    <citation type="submission" date="2018-08" db="EMBL/GenBank/DDBJ databases">
        <title>Bacillus chawlae sp. nov., Bacillus glennii sp. nov., and Bacillus saganii sp. nov. Isolated from the Vehicle Assembly Building at Kennedy Space Center where the Viking Spacecraft were Assembled.</title>
        <authorList>
            <person name="Seuylemezian A."/>
            <person name="Vaishampayan P."/>
        </authorList>
    </citation>
    <scope>NUCLEOTIDE SEQUENCE [LARGE SCALE GENOMIC DNA]</scope>
    <source>
        <strain evidence="1 2">V47-23a</strain>
    </source>
</reference>